<dbReference type="PANTHER" id="PTHR11214:SF29">
    <property type="entry name" value="BETA-1,3-GALACTOSYLTRANSFERASE 9"/>
    <property type="match status" value="1"/>
</dbReference>
<dbReference type="PANTHER" id="PTHR11214">
    <property type="entry name" value="BETA-1,3-N-ACETYLGLUCOSAMINYLTRANSFERASE"/>
    <property type="match status" value="1"/>
</dbReference>
<comment type="subcellular location">
    <subcellularLocation>
        <location evidence="1 10">Golgi apparatus membrane</location>
        <topology evidence="1 10">Single-pass type II membrane protein</topology>
    </subcellularLocation>
</comment>
<gene>
    <name evidence="11" type="ORF">HHUSO_G30298</name>
</gene>
<evidence type="ECO:0000256" key="6">
    <source>
        <dbReference type="ARBA" id="ARBA00022968"/>
    </source>
</evidence>
<keyword evidence="6 10" id="KW-0735">Signal-anchor</keyword>
<feature type="non-terminal residue" evidence="11">
    <location>
        <position position="1"/>
    </location>
</feature>
<dbReference type="Proteomes" id="UP001369086">
    <property type="component" value="Unassembled WGS sequence"/>
</dbReference>
<comment type="similarity">
    <text evidence="2 10">Belongs to the glycosyltransferase 31 family.</text>
</comment>
<dbReference type="InterPro" id="IPR002659">
    <property type="entry name" value="Glyco_trans_31"/>
</dbReference>
<reference evidence="11 12" key="1">
    <citation type="submission" date="2021-05" db="EMBL/GenBank/DDBJ databases">
        <authorList>
            <person name="Zahm M."/>
            <person name="Klopp C."/>
            <person name="Cabau C."/>
            <person name="Kuhl H."/>
            <person name="Suciu R."/>
            <person name="Ciorpac M."/>
            <person name="Holostenco D."/>
            <person name="Gessner J."/>
            <person name="Wuertz S."/>
            <person name="Hohne C."/>
            <person name="Stock M."/>
            <person name="Gislard M."/>
            <person name="Lluch J."/>
            <person name="Milhes M."/>
            <person name="Lampietro C."/>
            <person name="Lopez Roques C."/>
            <person name="Donnadieu C."/>
            <person name="Du K."/>
            <person name="Schartl M."/>
            <person name="Guiguen Y."/>
        </authorList>
    </citation>
    <scope>NUCLEOTIDE SEQUENCE [LARGE SCALE GENOMIC DNA]</scope>
    <source>
        <strain evidence="11">Hh-F2</strain>
        <tissue evidence="11">Blood</tissue>
    </source>
</reference>
<keyword evidence="7 10" id="KW-1133">Transmembrane helix</keyword>
<dbReference type="EC" id="2.4.1.-" evidence="10"/>
<evidence type="ECO:0000256" key="2">
    <source>
        <dbReference type="ARBA" id="ARBA00008661"/>
    </source>
</evidence>
<organism evidence="11 12">
    <name type="scientific">Huso huso</name>
    <name type="common">Beluga</name>
    <name type="synonym">Acipenser huso</name>
    <dbReference type="NCBI Taxonomy" id="61971"/>
    <lineage>
        <taxon>Eukaryota</taxon>
        <taxon>Metazoa</taxon>
        <taxon>Chordata</taxon>
        <taxon>Craniata</taxon>
        <taxon>Vertebrata</taxon>
        <taxon>Euteleostomi</taxon>
        <taxon>Actinopterygii</taxon>
        <taxon>Chondrostei</taxon>
        <taxon>Acipenseriformes</taxon>
        <taxon>Acipenseridae</taxon>
        <taxon>Huso</taxon>
    </lineage>
</organism>
<sequence>LQVTLCRLRTHQWCFLLFNVLLFHALLFGGDFVEEYLLQSSPGTYTDAKVLELRERARKLDMTIVKNSASKYYTIGSPDVCSGQDIFLLSMIFSKPDNASRRDEIRKTWANITNVKGFSVLTLFVLGASDSKATQATVMDESERHGDIIQGKFIDSYNNLPNKTILAMQWTVTFCPIARFILKSDETMFANYVSLVEYLLSLRRHPEDLYIGRVIHHEMPNRDPQSKDFVPVRQYSEKYYPDYCTGAAFVISQDVARKIYVASTVMKISVPHDVFVGICAKKAGVTPTHSSRFSGEKHIRYNNCCYKFIFTSLEMKLEELSMIWKDINDGKSCTLFETYYGLVSCKALTYLDKISFFSTGTVKEGVGQP</sequence>
<evidence type="ECO:0000256" key="3">
    <source>
        <dbReference type="ARBA" id="ARBA00022676"/>
    </source>
</evidence>
<evidence type="ECO:0000256" key="9">
    <source>
        <dbReference type="ARBA" id="ARBA00023136"/>
    </source>
</evidence>
<accession>A0ABR0YDU9</accession>
<keyword evidence="5 10" id="KW-0812">Transmembrane</keyword>
<evidence type="ECO:0000256" key="8">
    <source>
        <dbReference type="ARBA" id="ARBA00023034"/>
    </source>
</evidence>
<evidence type="ECO:0000313" key="11">
    <source>
        <dbReference type="EMBL" id="KAK6470801.1"/>
    </source>
</evidence>
<protein>
    <recommendedName>
        <fullName evidence="10">Hexosyltransferase</fullName>
        <ecNumber evidence="10">2.4.1.-</ecNumber>
    </recommendedName>
</protein>
<name>A0ABR0YDU9_HUSHU</name>
<proteinExistence type="inferred from homology"/>
<evidence type="ECO:0000256" key="10">
    <source>
        <dbReference type="RuleBase" id="RU363063"/>
    </source>
</evidence>
<keyword evidence="3 10" id="KW-0328">Glycosyltransferase</keyword>
<comment type="caution">
    <text evidence="11">The sequence shown here is derived from an EMBL/GenBank/DDBJ whole genome shotgun (WGS) entry which is preliminary data.</text>
</comment>
<keyword evidence="9 10" id="KW-0472">Membrane</keyword>
<dbReference type="Pfam" id="PF01762">
    <property type="entry name" value="Galactosyl_T"/>
    <property type="match status" value="1"/>
</dbReference>
<dbReference type="Gene3D" id="3.90.550.50">
    <property type="match status" value="1"/>
</dbReference>
<evidence type="ECO:0000313" key="12">
    <source>
        <dbReference type="Proteomes" id="UP001369086"/>
    </source>
</evidence>
<keyword evidence="12" id="KW-1185">Reference proteome</keyword>
<feature type="transmembrane region" description="Helical" evidence="10">
    <location>
        <begin position="12"/>
        <end position="30"/>
    </location>
</feature>
<evidence type="ECO:0000256" key="1">
    <source>
        <dbReference type="ARBA" id="ARBA00004323"/>
    </source>
</evidence>
<evidence type="ECO:0000256" key="5">
    <source>
        <dbReference type="ARBA" id="ARBA00022692"/>
    </source>
</evidence>
<keyword evidence="8 10" id="KW-0333">Golgi apparatus</keyword>
<evidence type="ECO:0000256" key="7">
    <source>
        <dbReference type="ARBA" id="ARBA00022989"/>
    </source>
</evidence>
<keyword evidence="4" id="KW-0808">Transferase</keyword>
<evidence type="ECO:0000256" key="4">
    <source>
        <dbReference type="ARBA" id="ARBA00022679"/>
    </source>
</evidence>
<dbReference type="EMBL" id="JAHFZB010000034">
    <property type="protein sequence ID" value="KAK6470801.1"/>
    <property type="molecule type" value="Genomic_DNA"/>
</dbReference>